<dbReference type="Proteomes" id="UP000001411">
    <property type="component" value="Chromosome"/>
</dbReference>
<evidence type="ECO:0000313" key="2">
    <source>
        <dbReference type="Proteomes" id="UP000001411"/>
    </source>
</evidence>
<dbReference type="HOGENOM" id="CLU_217676_0_0_9"/>
<reference evidence="1 2" key="1">
    <citation type="journal article" date="2003" name="Mol. Microbiol.">
        <title>Genome-based analysis of virulence genes in a non-biofilm-forming Staphylococcus epidermidis strain (ATCC 12228).</title>
        <authorList>
            <person name="Zhang Y.Q."/>
            <person name="Ren S.X."/>
            <person name="Li H.L."/>
            <person name="Wang Y.X."/>
            <person name="Fu G."/>
            <person name="Yang J."/>
            <person name="Qin Z.Q."/>
            <person name="Miao Y.G."/>
            <person name="Wang W.Y."/>
            <person name="Chen R.S."/>
            <person name="Shen Y."/>
            <person name="Chen Z."/>
            <person name="Yuan Z.H."/>
            <person name="Zhao G.P."/>
            <person name="Qu D."/>
            <person name="Danchin A."/>
            <person name="Wen Y.M."/>
        </authorList>
    </citation>
    <scope>NUCLEOTIDE SEQUENCE [LARGE SCALE GENOMIC DNA]</scope>
    <source>
        <strain evidence="2">ATCC 12228 / FDA PCI 1200</strain>
    </source>
</reference>
<evidence type="ECO:0000313" key="1">
    <source>
        <dbReference type="EMBL" id="AAO03797.1"/>
    </source>
</evidence>
<dbReference type="AlphaFoldDB" id="A0A0H2VEC4"/>
<name>A0A0H2VEC4_STAES</name>
<proteinExistence type="predicted"/>
<dbReference type="KEGG" id="sep:SE_0200"/>
<accession>A0A0H2VEC4</accession>
<organism evidence="1 2">
    <name type="scientific">Staphylococcus epidermidis (strain ATCC 12228 / FDA PCI 1200)</name>
    <dbReference type="NCBI Taxonomy" id="176280"/>
    <lineage>
        <taxon>Bacteria</taxon>
        <taxon>Bacillati</taxon>
        <taxon>Bacillota</taxon>
        <taxon>Bacilli</taxon>
        <taxon>Bacillales</taxon>
        <taxon>Staphylococcaceae</taxon>
        <taxon>Staphylococcus</taxon>
    </lineage>
</organism>
<dbReference type="EMBL" id="AE015929">
    <property type="protein sequence ID" value="AAO03797.1"/>
    <property type="molecule type" value="Genomic_DNA"/>
</dbReference>
<gene>
    <name evidence="1" type="ordered locus">SE_0200</name>
</gene>
<sequence length="45" mass="5352">MINLIKIINLKQLHKTNRNCYDLKIILNEAHAVVNINDNYFQLIE</sequence>
<protein>
    <submittedName>
        <fullName evidence="1">Uncharacterized protein</fullName>
    </submittedName>
</protein>
<dbReference type="PATRIC" id="fig|176280.10.peg.181"/>